<dbReference type="EMBL" id="JAJSOW010000106">
    <property type="protein sequence ID" value="KAI9162317.1"/>
    <property type="molecule type" value="Genomic_DNA"/>
</dbReference>
<dbReference type="AlphaFoldDB" id="A0AAD5IHD1"/>
<evidence type="ECO:0000313" key="1">
    <source>
        <dbReference type="EMBL" id="KAI9162317.1"/>
    </source>
</evidence>
<gene>
    <name evidence="1" type="ORF">LWI28_026051</name>
</gene>
<dbReference type="Proteomes" id="UP001064489">
    <property type="component" value="Chromosome 2"/>
</dbReference>
<keyword evidence="2" id="KW-1185">Reference proteome</keyword>
<comment type="caution">
    <text evidence="1">The sequence shown here is derived from an EMBL/GenBank/DDBJ whole genome shotgun (WGS) entry which is preliminary data.</text>
</comment>
<protein>
    <submittedName>
        <fullName evidence="1">Uncharacterized protein</fullName>
    </submittedName>
</protein>
<proteinExistence type="predicted"/>
<organism evidence="1 2">
    <name type="scientific">Acer negundo</name>
    <name type="common">Box elder</name>
    <dbReference type="NCBI Taxonomy" id="4023"/>
    <lineage>
        <taxon>Eukaryota</taxon>
        <taxon>Viridiplantae</taxon>
        <taxon>Streptophyta</taxon>
        <taxon>Embryophyta</taxon>
        <taxon>Tracheophyta</taxon>
        <taxon>Spermatophyta</taxon>
        <taxon>Magnoliopsida</taxon>
        <taxon>eudicotyledons</taxon>
        <taxon>Gunneridae</taxon>
        <taxon>Pentapetalae</taxon>
        <taxon>rosids</taxon>
        <taxon>malvids</taxon>
        <taxon>Sapindales</taxon>
        <taxon>Sapindaceae</taxon>
        <taxon>Hippocastanoideae</taxon>
        <taxon>Acereae</taxon>
        <taxon>Acer</taxon>
    </lineage>
</organism>
<reference evidence="1" key="2">
    <citation type="submission" date="2023-02" db="EMBL/GenBank/DDBJ databases">
        <authorList>
            <person name="Swenson N.G."/>
            <person name="Wegrzyn J.L."/>
            <person name="Mcevoy S.L."/>
        </authorList>
    </citation>
    <scope>NUCLEOTIDE SEQUENCE</scope>
    <source>
        <strain evidence="1">91603</strain>
        <tissue evidence="1">Leaf</tissue>
    </source>
</reference>
<name>A0AAD5IHD1_ACENE</name>
<accession>A0AAD5IHD1</accession>
<reference evidence="1" key="1">
    <citation type="journal article" date="2022" name="Plant J.">
        <title>Strategies of tolerance reflected in two North American maple genomes.</title>
        <authorList>
            <person name="McEvoy S.L."/>
            <person name="Sezen U.U."/>
            <person name="Trouern-Trend A."/>
            <person name="McMahon S.M."/>
            <person name="Schaberg P.G."/>
            <person name="Yang J."/>
            <person name="Wegrzyn J.L."/>
            <person name="Swenson N.G."/>
        </authorList>
    </citation>
    <scope>NUCLEOTIDE SEQUENCE</scope>
    <source>
        <strain evidence="1">91603</strain>
    </source>
</reference>
<sequence length="263" mass="29274">MKTRSSKFRISSILEEEILKVIVMGTTLGFDFKDKELGQNVGEALWVEEETIDRRRLDRGRFLALILPDKKISSGIKVSVGGIPVILKLMEDHFPMDFSWVDRVVGLKITSSIQNLNFLHTKEIFEKLSKEGDVLELATSLAYEARSCGDELKKSKTKGVGNDGEFFDKGEATLIGCVDRLDNDKSDGLCNRDNIGKASGGNGVYSKVGSGEKAIRGIFLFWLKRTWWGQVVCMKITLKIVMVEVLKPSFLYGGQLKVGVMGL</sequence>
<evidence type="ECO:0000313" key="2">
    <source>
        <dbReference type="Proteomes" id="UP001064489"/>
    </source>
</evidence>